<proteinExistence type="predicted"/>
<dbReference type="GeneID" id="20643915"/>
<dbReference type="AlphaFoldDB" id="G4ZPG2"/>
<dbReference type="InterPro" id="IPR000306">
    <property type="entry name" value="Znf_FYVE"/>
</dbReference>
<feature type="compositionally biased region" description="Basic and acidic residues" evidence="5">
    <location>
        <begin position="342"/>
        <end position="358"/>
    </location>
</feature>
<evidence type="ECO:0000256" key="2">
    <source>
        <dbReference type="ARBA" id="ARBA00022771"/>
    </source>
</evidence>
<evidence type="ECO:0000313" key="8">
    <source>
        <dbReference type="Proteomes" id="UP000002640"/>
    </source>
</evidence>
<evidence type="ECO:0000256" key="5">
    <source>
        <dbReference type="SAM" id="MobiDB-lite"/>
    </source>
</evidence>
<dbReference type="PANTHER" id="PTHR43102:SF2">
    <property type="entry name" value="GAF DOMAIN-CONTAINING PROTEIN"/>
    <property type="match status" value="1"/>
</dbReference>
<feature type="region of interest" description="Disordered" evidence="5">
    <location>
        <begin position="335"/>
        <end position="361"/>
    </location>
</feature>
<dbReference type="PANTHER" id="PTHR43102">
    <property type="entry name" value="SLR1143 PROTEIN"/>
    <property type="match status" value="1"/>
</dbReference>
<dbReference type="KEGG" id="psoj:PHYSODRAFT_315958"/>
<evidence type="ECO:0000313" key="7">
    <source>
        <dbReference type="EMBL" id="EGZ15786.1"/>
    </source>
</evidence>
<dbReference type="OMA" id="AHKMIPR"/>
<dbReference type="SMR" id="G4ZPG2"/>
<feature type="region of interest" description="Disordered" evidence="5">
    <location>
        <begin position="133"/>
        <end position="183"/>
    </location>
</feature>
<feature type="region of interest" description="Disordered" evidence="5">
    <location>
        <begin position="381"/>
        <end position="424"/>
    </location>
</feature>
<reference evidence="7 8" key="1">
    <citation type="journal article" date="2006" name="Science">
        <title>Phytophthora genome sequences uncover evolutionary origins and mechanisms of pathogenesis.</title>
        <authorList>
            <person name="Tyler B.M."/>
            <person name="Tripathy S."/>
            <person name="Zhang X."/>
            <person name="Dehal P."/>
            <person name="Jiang R.H."/>
            <person name="Aerts A."/>
            <person name="Arredondo F.D."/>
            <person name="Baxter L."/>
            <person name="Bensasson D."/>
            <person name="Beynon J.L."/>
            <person name="Chapman J."/>
            <person name="Damasceno C.M."/>
            <person name="Dorrance A.E."/>
            <person name="Dou D."/>
            <person name="Dickerman A.W."/>
            <person name="Dubchak I.L."/>
            <person name="Garbelotto M."/>
            <person name="Gijzen M."/>
            <person name="Gordon S.G."/>
            <person name="Govers F."/>
            <person name="Grunwald N.J."/>
            <person name="Huang W."/>
            <person name="Ivors K.L."/>
            <person name="Jones R.W."/>
            <person name="Kamoun S."/>
            <person name="Krampis K."/>
            <person name="Lamour K.H."/>
            <person name="Lee M.K."/>
            <person name="McDonald W.H."/>
            <person name="Medina M."/>
            <person name="Meijer H.J."/>
            <person name="Nordberg E.K."/>
            <person name="Maclean D.J."/>
            <person name="Ospina-Giraldo M.D."/>
            <person name="Morris P.F."/>
            <person name="Phuntumart V."/>
            <person name="Putnam N.H."/>
            <person name="Rash S."/>
            <person name="Rose J.K."/>
            <person name="Sakihama Y."/>
            <person name="Salamov A.A."/>
            <person name="Savidor A."/>
            <person name="Scheuring C.F."/>
            <person name="Smith B.M."/>
            <person name="Sobral B.W."/>
            <person name="Terry A."/>
            <person name="Torto-Alalibo T.A."/>
            <person name="Win J."/>
            <person name="Xu Z."/>
            <person name="Zhang H."/>
            <person name="Grigoriev I.V."/>
            <person name="Rokhsar D.S."/>
            <person name="Boore J.L."/>
        </authorList>
    </citation>
    <scope>NUCLEOTIDE SEQUENCE [LARGE SCALE GENOMIC DNA]</scope>
    <source>
        <strain evidence="7 8">P6497</strain>
    </source>
</reference>
<dbReference type="InterPro" id="IPR013083">
    <property type="entry name" value="Znf_RING/FYVE/PHD"/>
</dbReference>
<dbReference type="InterPro" id="IPR011011">
    <property type="entry name" value="Znf_FYVE_PHD"/>
</dbReference>
<keyword evidence="8" id="KW-1185">Reference proteome</keyword>
<feature type="compositionally biased region" description="Low complexity" evidence="5">
    <location>
        <begin position="389"/>
        <end position="404"/>
    </location>
</feature>
<dbReference type="Proteomes" id="UP000002640">
    <property type="component" value="Unassembled WGS sequence"/>
</dbReference>
<evidence type="ECO:0000256" key="1">
    <source>
        <dbReference type="ARBA" id="ARBA00022723"/>
    </source>
</evidence>
<dbReference type="Gene3D" id="3.30.40.10">
    <property type="entry name" value="Zinc/RING finger domain, C3HC4 (zinc finger)"/>
    <property type="match status" value="1"/>
</dbReference>
<dbReference type="Gene3D" id="3.30.450.40">
    <property type="match status" value="1"/>
</dbReference>
<dbReference type="RefSeq" id="XP_009529535.1">
    <property type="nucleotide sequence ID" value="XM_009531240.1"/>
</dbReference>
<feature type="compositionally biased region" description="Basic and acidic residues" evidence="5">
    <location>
        <begin position="139"/>
        <end position="155"/>
    </location>
</feature>
<gene>
    <name evidence="7" type="ORF">PHYSODRAFT_315958</name>
</gene>
<dbReference type="SMART" id="SM00064">
    <property type="entry name" value="FYVE"/>
    <property type="match status" value="1"/>
</dbReference>
<accession>G4ZPG2</accession>
<keyword evidence="1" id="KW-0479">Metal-binding</keyword>
<dbReference type="STRING" id="1094619.G4ZPG2"/>
<keyword evidence="2 4" id="KW-0863">Zinc-finger</keyword>
<protein>
    <recommendedName>
        <fullName evidence="6">FYVE-type domain-containing protein</fullName>
    </recommendedName>
</protein>
<name>G4ZPG2_PHYSP</name>
<dbReference type="InterPro" id="IPR029016">
    <property type="entry name" value="GAF-like_dom_sf"/>
</dbReference>
<dbReference type="Pfam" id="PF01363">
    <property type="entry name" value="FYVE"/>
    <property type="match status" value="1"/>
</dbReference>
<sequence>MAADDFFVLHLVDSADWVADHERTLCYVCTRPFGTFRRKHHCRMCGEVVCKNCTLYKDAHVDPAIGPTRVRVCMSCVINNSNQRSGRSMGAPSPHLSATSEASRMWIQSHLHSPSSGPPSEPDSEELQLLRSLTPKPRQPFELRDGHFNAEGESRKSRKRNLHTNEHNSEPSSDWAHPWPRPPVSTDEGDRLRALYALRVLDSEAENPFDMICDLAKARLSCPMAAVSFLDEHRQWFKASAGLAHKMIPRKIAFCAYTVFMREPMVVLDTLQDPRFRRNPLVSGAAGVRFYAAAPILDPNTGHAVGSVFVLDTRPREACDISILERLALAAGENLPTVPNNDEQKAVPDNNAAERQEDSASANPAYIAAQNELQSFGRKKIGVPMSPATSTSTSSTSSVVSGSSNQAIEMPPKAEDNNDSEDIPEGERSLAMTQLSMGTTSAGEQMEVLLMRLLTQNTETQQQLAVQQISLSAKLGEHTHQINKLMSDFARMEAKVEAKVDSRAN</sequence>
<dbReference type="Pfam" id="PF01590">
    <property type="entry name" value="GAF"/>
    <property type="match status" value="1"/>
</dbReference>
<dbReference type="InterPro" id="IPR003018">
    <property type="entry name" value="GAF"/>
</dbReference>
<organism evidence="7 8">
    <name type="scientific">Phytophthora sojae (strain P6497)</name>
    <name type="common">Soybean stem and root rot agent</name>
    <name type="synonym">Phytophthora megasperma f. sp. glycines</name>
    <dbReference type="NCBI Taxonomy" id="1094619"/>
    <lineage>
        <taxon>Eukaryota</taxon>
        <taxon>Sar</taxon>
        <taxon>Stramenopiles</taxon>
        <taxon>Oomycota</taxon>
        <taxon>Peronosporomycetes</taxon>
        <taxon>Peronosporales</taxon>
        <taxon>Peronosporaceae</taxon>
        <taxon>Phytophthora</taxon>
    </lineage>
</organism>
<evidence type="ECO:0000256" key="4">
    <source>
        <dbReference type="PROSITE-ProRule" id="PRU00091"/>
    </source>
</evidence>
<feature type="domain" description="FYVE-type" evidence="6">
    <location>
        <begin position="20"/>
        <end position="81"/>
    </location>
</feature>
<dbReference type="GO" id="GO:0008270">
    <property type="term" value="F:zinc ion binding"/>
    <property type="evidence" value="ECO:0007669"/>
    <property type="project" value="UniProtKB-KW"/>
</dbReference>
<dbReference type="InterPro" id="IPR017455">
    <property type="entry name" value="Znf_FYVE-rel"/>
</dbReference>
<dbReference type="EMBL" id="JH159155">
    <property type="protein sequence ID" value="EGZ15786.1"/>
    <property type="molecule type" value="Genomic_DNA"/>
</dbReference>
<keyword evidence="3" id="KW-0862">Zinc</keyword>
<evidence type="ECO:0000259" key="6">
    <source>
        <dbReference type="PROSITE" id="PS50178"/>
    </source>
</evidence>
<dbReference type="SUPFAM" id="SSF57903">
    <property type="entry name" value="FYVE/PHD zinc finger"/>
    <property type="match status" value="1"/>
</dbReference>
<dbReference type="SUPFAM" id="SSF55781">
    <property type="entry name" value="GAF domain-like"/>
    <property type="match status" value="1"/>
</dbReference>
<dbReference type="PROSITE" id="PS50178">
    <property type="entry name" value="ZF_FYVE"/>
    <property type="match status" value="1"/>
</dbReference>
<evidence type="ECO:0000256" key="3">
    <source>
        <dbReference type="ARBA" id="ARBA00022833"/>
    </source>
</evidence>
<dbReference type="InParanoid" id="G4ZPG2"/>